<keyword evidence="3" id="KW-1185">Reference proteome</keyword>
<reference evidence="2" key="2">
    <citation type="submission" date="2023-04" db="EMBL/GenBank/DDBJ databases">
        <authorList>
            <person name="Bruccoleri R.E."/>
            <person name="Oakeley E.J."/>
            <person name="Faust A.-M."/>
            <person name="Dessus-Babus S."/>
            <person name="Altorfer M."/>
            <person name="Burckhardt D."/>
            <person name="Oertli M."/>
            <person name="Naumann U."/>
            <person name="Petersen F."/>
            <person name="Wong J."/>
        </authorList>
    </citation>
    <scope>NUCLEOTIDE SEQUENCE</scope>
    <source>
        <strain evidence="2">GSM-AAB239-AS_SAM_17_03QT</strain>
        <tissue evidence="2">Leaf</tissue>
    </source>
</reference>
<evidence type="ECO:0000313" key="3">
    <source>
        <dbReference type="Proteomes" id="UP001140949"/>
    </source>
</evidence>
<keyword evidence="1" id="KW-0472">Membrane</keyword>
<protein>
    <submittedName>
        <fullName evidence="2">Uncharacterized protein</fullName>
    </submittedName>
</protein>
<reference evidence="2" key="1">
    <citation type="journal article" date="2023" name="GigaByte">
        <title>Genome assembly of the bearded iris, Iris pallida Lam.</title>
        <authorList>
            <person name="Bruccoleri R.E."/>
            <person name="Oakeley E.J."/>
            <person name="Faust A.M.E."/>
            <person name="Altorfer M."/>
            <person name="Dessus-Babus S."/>
            <person name="Burckhardt D."/>
            <person name="Oertli M."/>
            <person name="Naumann U."/>
            <person name="Petersen F."/>
            <person name="Wong J."/>
        </authorList>
    </citation>
    <scope>NUCLEOTIDE SEQUENCE</scope>
    <source>
        <strain evidence="2">GSM-AAB239-AS_SAM_17_03QT</strain>
    </source>
</reference>
<keyword evidence="1" id="KW-0812">Transmembrane</keyword>
<name>A0AAX6HI84_IRIPA</name>
<proteinExistence type="predicted"/>
<keyword evidence="1" id="KW-1133">Transmembrane helix</keyword>
<evidence type="ECO:0000256" key="1">
    <source>
        <dbReference type="SAM" id="Phobius"/>
    </source>
</evidence>
<accession>A0AAX6HI84</accession>
<feature type="transmembrane region" description="Helical" evidence="1">
    <location>
        <begin position="12"/>
        <end position="39"/>
    </location>
</feature>
<dbReference type="AlphaFoldDB" id="A0AAX6HI84"/>
<sequence length="74" mass="8410">MSSKKGLCAGNFFWIRVSLYISLVLKFLVRFGCIILVGIDSGYLVGCYVYSKGIDYLYWFPNLGSCFAPRRPLL</sequence>
<dbReference type="Proteomes" id="UP001140949">
    <property type="component" value="Unassembled WGS sequence"/>
</dbReference>
<comment type="caution">
    <text evidence="2">The sequence shown here is derived from an EMBL/GenBank/DDBJ whole genome shotgun (WGS) entry which is preliminary data.</text>
</comment>
<organism evidence="2 3">
    <name type="scientific">Iris pallida</name>
    <name type="common">Sweet iris</name>
    <dbReference type="NCBI Taxonomy" id="29817"/>
    <lineage>
        <taxon>Eukaryota</taxon>
        <taxon>Viridiplantae</taxon>
        <taxon>Streptophyta</taxon>
        <taxon>Embryophyta</taxon>
        <taxon>Tracheophyta</taxon>
        <taxon>Spermatophyta</taxon>
        <taxon>Magnoliopsida</taxon>
        <taxon>Liliopsida</taxon>
        <taxon>Asparagales</taxon>
        <taxon>Iridaceae</taxon>
        <taxon>Iridoideae</taxon>
        <taxon>Irideae</taxon>
        <taxon>Iris</taxon>
    </lineage>
</organism>
<evidence type="ECO:0000313" key="2">
    <source>
        <dbReference type="EMBL" id="KAJ6840234.1"/>
    </source>
</evidence>
<dbReference type="EMBL" id="JANAVB010009592">
    <property type="protein sequence ID" value="KAJ6840234.1"/>
    <property type="molecule type" value="Genomic_DNA"/>
</dbReference>
<gene>
    <name evidence="2" type="ORF">M6B38_311480</name>
</gene>